<proteinExistence type="predicted"/>
<evidence type="ECO:0000313" key="3">
    <source>
        <dbReference type="Proteomes" id="UP001204953"/>
    </source>
</evidence>
<keyword evidence="1" id="KW-0812">Transmembrane</keyword>
<comment type="caution">
    <text evidence="2">The sequence shown here is derived from an EMBL/GenBank/DDBJ whole genome shotgun (WGS) entry which is preliminary data.</text>
</comment>
<sequence length="56" mass="6293">MMVSTPSDAGSIPSHSVVAFLSLSVSYLEAAVSWVWREWRGRNVRWARLGLMENAK</sequence>
<dbReference type="AlphaFoldDB" id="A0AAE3GV96"/>
<gene>
    <name evidence="2" type="ORF">NJ959_18530</name>
</gene>
<protein>
    <submittedName>
        <fullName evidence="2">Uncharacterized protein</fullName>
    </submittedName>
</protein>
<keyword evidence="1" id="KW-0472">Membrane</keyword>
<dbReference type="EMBL" id="JAMZMM010000199">
    <property type="protein sequence ID" value="MCP2730428.1"/>
    <property type="molecule type" value="Genomic_DNA"/>
</dbReference>
<keyword evidence="3" id="KW-1185">Reference proteome</keyword>
<dbReference type="Proteomes" id="UP001204953">
    <property type="component" value="Unassembled WGS sequence"/>
</dbReference>
<keyword evidence="1" id="KW-1133">Transmembrane helix</keyword>
<organism evidence="2 3">
    <name type="scientific">Limnofasciculus baicalensis BBK-W-15</name>
    <dbReference type="NCBI Taxonomy" id="2699891"/>
    <lineage>
        <taxon>Bacteria</taxon>
        <taxon>Bacillati</taxon>
        <taxon>Cyanobacteriota</taxon>
        <taxon>Cyanophyceae</taxon>
        <taxon>Coleofasciculales</taxon>
        <taxon>Coleofasciculaceae</taxon>
        <taxon>Limnofasciculus</taxon>
        <taxon>Limnofasciculus baicalensis</taxon>
    </lineage>
</organism>
<name>A0AAE3GV96_9CYAN</name>
<evidence type="ECO:0000256" key="1">
    <source>
        <dbReference type="SAM" id="Phobius"/>
    </source>
</evidence>
<reference evidence="2" key="1">
    <citation type="submission" date="2022-06" db="EMBL/GenBank/DDBJ databases">
        <title>New cyanobacteria of genus Symplocastrum in benthos of Lake Baikal.</title>
        <authorList>
            <person name="Sorokovikova E."/>
            <person name="Tikhonova I."/>
            <person name="Krasnopeev A."/>
            <person name="Evseev P."/>
            <person name="Gladkikh A."/>
            <person name="Belykh O."/>
        </authorList>
    </citation>
    <scope>NUCLEOTIDE SEQUENCE</scope>
    <source>
        <strain evidence="2">BBK-W-15</strain>
    </source>
</reference>
<evidence type="ECO:0000313" key="2">
    <source>
        <dbReference type="EMBL" id="MCP2730428.1"/>
    </source>
</evidence>
<accession>A0AAE3GV96</accession>
<feature type="transmembrane region" description="Helical" evidence="1">
    <location>
        <begin position="12"/>
        <end position="36"/>
    </location>
</feature>